<name>A0A8J2K5G0_9HEXA</name>
<dbReference type="EMBL" id="CAJVCH010163093">
    <property type="protein sequence ID" value="CAG7728416.1"/>
    <property type="molecule type" value="Genomic_DNA"/>
</dbReference>
<reference evidence="3" key="1">
    <citation type="submission" date="2021-06" db="EMBL/GenBank/DDBJ databases">
        <authorList>
            <person name="Hodson N. C."/>
            <person name="Mongue J. A."/>
            <person name="Jaron S. K."/>
        </authorList>
    </citation>
    <scope>NUCLEOTIDE SEQUENCE</scope>
</reference>
<dbReference type="InterPro" id="IPR021712">
    <property type="entry name" value="UPF0506"/>
</dbReference>
<evidence type="ECO:0000313" key="4">
    <source>
        <dbReference type="Proteomes" id="UP000708208"/>
    </source>
</evidence>
<protein>
    <recommendedName>
        <fullName evidence="2">UPF0506 domain-containing protein</fullName>
    </recommendedName>
</protein>
<feature type="chain" id="PRO_5035222859" description="UPF0506 domain-containing protein" evidence="1">
    <location>
        <begin position="22"/>
        <end position="75"/>
    </location>
</feature>
<organism evidence="3 4">
    <name type="scientific">Allacma fusca</name>
    <dbReference type="NCBI Taxonomy" id="39272"/>
    <lineage>
        <taxon>Eukaryota</taxon>
        <taxon>Metazoa</taxon>
        <taxon>Ecdysozoa</taxon>
        <taxon>Arthropoda</taxon>
        <taxon>Hexapoda</taxon>
        <taxon>Collembola</taxon>
        <taxon>Symphypleona</taxon>
        <taxon>Sminthuridae</taxon>
        <taxon>Allacma</taxon>
    </lineage>
</organism>
<dbReference type="Proteomes" id="UP000708208">
    <property type="component" value="Unassembled WGS sequence"/>
</dbReference>
<dbReference type="AlphaFoldDB" id="A0A8J2K5G0"/>
<feature type="signal peptide" evidence="1">
    <location>
        <begin position="1"/>
        <end position="21"/>
    </location>
</feature>
<proteinExistence type="predicted"/>
<evidence type="ECO:0000256" key="1">
    <source>
        <dbReference type="SAM" id="SignalP"/>
    </source>
</evidence>
<evidence type="ECO:0000313" key="3">
    <source>
        <dbReference type="EMBL" id="CAG7728416.1"/>
    </source>
</evidence>
<sequence>MLPKRFYALVILMMVFNSVVSEPPGGKVGLEPGAKNDNRACLLIGMLCYTDSNCCSGKCDYFPGQKLKICLDSCK</sequence>
<gene>
    <name evidence="3" type="ORF">AFUS01_LOCUS17195</name>
</gene>
<feature type="domain" description="UPF0506" evidence="2">
    <location>
        <begin position="40"/>
        <end position="60"/>
    </location>
</feature>
<keyword evidence="4" id="KW-1185">Reference proteome</keyword>
<evidence type="ECO:0000259" key="2">
    <source>
        <dbReference type="Pfam" id="PF11703"/>
    </source>
</evidence>
<accession>A0A8J2K5G0</accession>
<dbReference type="Pfam" id="PF11703">
    <property type="entry name" value="UPF0506"/>
    <property type="match status" value="1"/>
</dbReference>
<keyword evidence="1" id="KW-0732">Signal</keyword>
<comment type="caution">
    <text evidence="3">The sequence shown here is derived from an EMBL/GenBank/DDBJ whole genome shotgun (WGS) entry which is preliminary data.</text>
</comment>